<dbReference type="InterPro" id="IPR050332">
    <property type="entry name" value="GPCR_2"/>
</dbReference>
<evidence type="ECO:0000256" key="13">
    <source>
        <dbReference type="SAM" id="Phobius"/>
    </source>
</evidence>
<dbReference type="InterPro" id="IPR017981">
    <property type="entry name" value="GPCR_2-like_7TM"/>
</dbReference>
<feature type="transmembrane region" description="Helical" evidence="13">
    <location>
        <begin position="266"/>
        <end position="293"/>
    </location>
</feature>
<feature type="transmembrane region" description="Helical" evidence="13">
    <location>
        <begin position="151"/>
        <end position="170"/>
    </location>
</feature>
<dbReference type="EMBL" id="CADEPI010000009">
    <property type="protein sequence ID" value="CAB3362514.1"/>
    <property type="molecule type" value="Genomic_DNA"/>
</dbReference>
<feature type="domain" description="G-protein coupled receptors family 2 profile 2" evidence="15">
    <location>
        <begin position="114"/>
        <end position="369"/>
    </location>
</feature>
<dbReference type="PRINTS" id="PR00249">
    <property type="entry name" value="GPCRSECRETIN"/>
</dbReference>
<dbReference type="PRINTS" id="PR01350">
    <property type="entry name" value="CTRFAMILY"/>
</dbReference>
<dbReference type="Pfam" id="PF00002">
    <property type="entry name" value="7tm_2"/>
    <property type="match status" value="1"/>
</dbReference>
<gene>
    <name evidence="16" type="ORF">CLODIP_2_CD14254</name>
</gene>
<dbReference type="GO" id="GO:0005886">
    <property type="term" value="C:plasma membrane"/>
    <property type="evidence" value="ECO:0007669"/>
    <property type="project" value="UniProtKB-SubCell"/>
</dbReference>
<dbReference type="Proteomes" id="UP000494165">
    <property type="component" value="Unassembled WGS sequence"/>
</dbReference>
<dbReference type="PROSITE" id="PS50227">
    <property type="entry name" value="G_PROTEIN_RECEP_F2_3"/>
    <property type="match status" value="1"/>
</dbReference>
<protein>
    <recommendedName>
        <fullName evidence="18">G-protein coupled receptors family 2 profile 2 domain-containing protein</fullName>
    </recommendedName>
</protein>
<evidence type="ECO:0000256" key="5">
    <source>
        <dbReference type="ARBA" id="ARBA00022729"/>
    </source>
</evidence>
<dbReference type="PANTHER" id="PTHR45620">
    <property type="entry name" value="PDF RECEPTOR-LIKE PROTEIN-RELATED"/>
    <property type="match status" value="1"/>
</dbReference>
<feature type="transmembrane region" description="Helical" evidence="13">
    <location>
        <begin position="227"/>
        <end position="246"/>
    </location>
</feature>
<evidence type="ECO:0000259" key="15">
    <source>
        <dbReference type="PROSITE" id="PS50261"/>
    </source>
</evidence>
<dbReference type="SUPFAM" id="SSF111418">
    <property type="entry name" value="Hormone receptor domain"/>
    <property type="match status" value="1"/>
</dbReference>
<dbReference type="AlphaFoldDB" id="A0A8S1C3N7"/>
<feature type="transmembrane region" description="Helical" evidence="13">
    <location>
        <begin position="350"/>
        <end position="370"/>
    </location>
</feature>
<evidence type="ECO:0000256" key="3">
    <source>
        <dbReference type="ARBA" id="ARBA00022475"/>
    </source>
</evidence>
<dbReference type="InterPro" id="IPR036445">
    <property type="entry name" value="GPCR_2_extracell_dom_sf"/>
</dbReference>
<dbReference type="Gene3D" id="4.10.1240.10">
    <property type="entry name" value="GPCR, family 2, extracellular hormone receptor domain"/>
    <property type="match status" value="1"/>
</dbReference>
<keyword evidence="9" id="KW-1015">Disulfide bond</keyword>
<reference evidence="16 17" key="1">
    <citation type="submission" date="2020-04" db="EMBL/GenBank/DDBJ databases">
        <authorList>
            <person name="Alioto T."/>
            <person name="Alioto T."/>
            <person name="Gomez Garrido J."/>
        </authorList>
    </citation>
    <scope>NUCLEOTIDE SEQUENCE [LARGE SCALE GENOMIC DNA]</scope>
</reference>
<dbReference type="InterPro" id="IPR000832">
    <property type="entry name" value="GPCR_2_secretin-like"/>
</dbReference>
<dbReference type="PROSITE" id="PS50261">
    <property type="entry name" value="G_PROTEIN_RECEP_F2_4"/>
    <property type="match status" value="1"/>
</dbReference>
<evidence type="ECO:0000313" key="17">
    <source>
        <dbReference type="Proteomes" id="UP000494165"/>
    </source>
</evidence>
<feature type="transmembrane region" description="Helical" evidence="13">
    <location>
        <begin position="313"/>
        <end position="330"/>
    </location>
</feature>
<evidence type="ECO:0000256" key="11">
    <source>
        <dbReference type="ARBA" id="ARBA00023180"/>
    </source>
</evidence>
<keyword evidence="7" id="KW-0297">G-protein coupled receptor</keyword>
<dbReference type="InterPro" id="IPR001879">
    <property type="entry name" value="GPCR_2_extracellular_dom"/>
</dbReference>
<dbReference type="InterPro" id="IPR003287">
    <property type="entry name" value="GPCR_2_calcitonin_rcpt_fam"/>
</dbReference>
<feature type="domain" description="G-protein coupled receptors family 2 profile 1" evidence="14">
    <location>
        <begin position="11"/>
        <end position="106"/>
    </location>
</feature>
<evidence type="ECO:0000256" key="4">
    <source>
        <dbReference type="ARBA" id="ARBA00022692"/>
    </source>
</evidence>
<keyword evidence="8 13" id="KW-0472">Membrane</keyword>
<evidence type="ECO:0000259" key="14">
    <source>
        <dbReference type="PROSITE" id="PS50227"/>
    </source>
</evidence>
<dbReference type="Gene3D" id="1.20.1070.10">
    <property type="entry name" value="Rhodopsin 7-helix transmembrane proteins"/>
    <property type="match status" value="1"/>
</dbReference>
<evidence type="ECO:0000256" key="8">
    <source>
        <dbReference type="ARBA" id="ARBA00023136"/>
    </source>
</evidence>
<evidence type="ECO:0000256" key="12">
    <source>
        <dbReference type="ARBA" id="ARBA00023224"/>
    </source>
</evidence>
<feature type="transmembrane region" description="Helical" evidence="13">
    <location>
        <begin position="121"/>
        <end position="139"/>
    </location>
</feature>
<dbReference type="GO" id="GO:0007166">
    <property type="term" value="P:cell surface receptor signaling pathway"/>
    <property type="evidence" value="ECO:0007669"/>
    <property type="project" value="InterPro"/>
</dbReference>
<evidence type="ECO:0000256" key="9">
    <source>
        <dbReference type="ARBA" id="ARBA00023157"/>
    </source>
</evidence>
<dbReference type="GO" id="GO:0004948">
    <property type="term" value="F:calcitonin receptor activity"/>
    <property type="evidence" value="ECO:0007669"/>
    <property type="project" value="InterPro"/>
</dbReference>
<evidence type="ECO:0000256" key="10">
    <source>
        <dbReference type="ARBA" id="ARBA00023170"/>
    </source>
</evidence>
<keyword evidence="12" id="KW-0807">Transducer</keyword>
<keyword evidence="10" id="KW-0675">Receptor</keyword>
<dbReference type="SUPFAM" id="SSF81321">
    <property type="entry name" value="Family A G protein-coupled receptor-like"/>
    <property type="match status" value="1"/>
</dbReference>
<evidence type="ECO:0000256" key="1">
    <source>
        <dbReference type="ARBA" id="ARBA00004651"/>
    </source>
</evidence>
<evidence type="ECO:0000313" key="16">
    <source>
        <dbReference type="EMBL" id="CAB3362514.1"/>
    </source>
</evidence>
<keyword evidence="11" id="KW-0325">Glycoprotein</keyword>
<comment type="caution">
    <text evidence="16">The sequence shown here is derived from an EMBL/GenBank/DDBJ whole genome shotgun (WGS) entry which is preliminary data.</text>
</comment>
<feature type="transmembrane region" description="Helical" evidence="13">
    <location>
        <begin position="200"/>
        <end position="220"/>
    </location>
</feature>
<comment type="similarity">
    <text evidence="2">Belongs to the G-protein coupled receptor 2 family.</text>
</comment>
<dbReference type="CDD" id="cd15260">
    <property type="entry name" value="7tmB1_NPR_B4_insect-like"/>
    <property type="match status" value="1"/>
</dbReference>
<dbReference type="PROSITE" id="PS00649">
    <property type="entry name" value="G_PROTEIN_RECEP_F2_1"/>
    <property type="match status" value="1"/>
</dbReference>
<keyword evidence="4 13" id="KW-0812">Transmembrane</keyword>
<keyword evidence="17" id="KW-1185">Reference proteome</keyword>
<keyword evidence="6 13" id="KW-1133">Transmembrane helix</keyword>
<dbReference type="Pfam" id="PF02793">
    <property type="entry name" value="HRM"/>
    <property type="match status" value="1"/>
</dbReference>
<sequence>MALIVEERAKQCATEHLGIVKNSSEAASVRAGDNEEGLFCPQVFDGWSCWARTPAGSVAELACPDFITGFDPSRIAHRVCNSNGSWFIHPDSGKPWSNYTTCINLEDLEWRRQVTKIYETGYAVSLAAIIASLFIFIYFKSLRCTRIMLHINLFVSFATNNALWILWYRLVVEQPSVLSDNEVGCALLHVSLHYFLLSNYFWMFCEGFYLHILLVATFTSEDKLKKWLYLCGWGLPAIVVVLYTILRLTDHDPQETSECWIHESKFNWVLVVPVCLSLAASFTFLCNIVRVLIVKLRAGPHVGSGPSPSALQAVRATLLLLPLLGLHYLITPFRPESASHPLLKTYEALSAIFTSFQGLCVAFLFCFCNGEVITQIKRKWNLHMSQFRPRASSFTAATTVTVSRFPADFFLFYPIGELLLLLNCPKQNSNRLLPTVH</sequence>
<accession>A0A8S1C3N7</accession>
<comment type="subcellular location">
    <subcellularLocation>
        <location evidence="1">Cell membrane</location>
        <topology evidence="1">Multi-pass membrane protein</topology>
    </subcellularLocation>
</comment>
<name>A0A8S1C3N7_9INSE</name>
<proteinExistence type="inferred from homology"/>
<dbReference type="SMART" id="SM00008">
    <property type="entry name" value="HormR"/>
    <property type="match status" value="1"/>
</dbReference>
<dbReference type="PANTHER" id="PTHR45620:SF32">
    <property type="entry name" value="DIURETIC HORMONE 31 RECEPTOR, ISOFORM C"/>
    <property type="match status" value="1"/>
</dbReference>
<dbReference type="GO" id="GO:0007188">
    <property type="term" value="P:adenylate cyclase-modulating G protein-coupled receptor signaling pathway"/>
    <property type="evidence" value="ECO:0007669"/>
    <property type="project" value="TreeGrafter"/>
</dbReference>
<evidence type="ECO:0000256" key="7">
    <source>
        <dbReference type="ARBA" id="ARBA00023040"/>
    </source>
</evidence>
<dbReference type="InterPro" id="IPR017983">
    <property type="entry name" value="GPCR_2_secretin-like_CS"/>
</dbReference>
<evidence type="ECO:0008006" key="18">
    <source>
        <dbReference type="Google" id="ProtNLM"/>
    </source>
</evidence>
<keyword evidence="3" id="KW-1003">Cell membrane</keyword>
<keyword evidence="5" id="KW-0732">Signal</keyword>
<evidence type="ECO:0000256" key="6">
    <source>
        <dbReference type="ARBA" id="ARBA00022989"/>
    </source>
</evidence>
<organism evidence="16 17">
    <name type="scientific">Cloeon dipterum</name>
    <dbReference type="NCBI Taxonomy" id="197152"/>
    <lineage>
        <taxon>Eukaryota</taxon>
        <taxon>Metazoa</taxon>
        <taxon>Ecdysozoa</taxon>
        <taxon>Arthropoda</taxon>
        <taxon>Hexapoda</taxon>
        <taxon>Insecta</taxon>
        <taxon>Pterygota</taxon>
        <taxon>Palaeoptera</taxon>
        <taxon>Ephemeroptera</taxon>
        <taxon>Pisciforma</taxon>
        <taxon>Baetidae</taxon>
        <taxon>Cloeon</taxon>
    </lineage>
</organism>
<dbReference type="OrthoDB" id="6160250at2759"/>
<evidence type="ECO:0000256" key="2">
    <source>
        <dbReference type="ARBA" id="ARBA00005314"/>
    </source>
</evidence>